<gene>
    <name evidence="10" type="ORF">FSB_LOCUS15877</name>
    <name evidence="11" type="ORF">FSB_LOCUS61219</name>
</gene>
<proteinExistence type="inferred from homology"/>
<dbReference type="GO" id="GO:0009791">
    <property type="term" value="P:post-embryonic development"/>
    <property type="evidence" value="ECO:0007669"/>
    <property type="project" value="UniProtKB-ARBA"/>
</dbReference>
<dbReference type="PANTHER" id="PTHR33203">
    <property type="entry name" value="OLEOSIN"/>
    <property type="match status" value="1"/>
</dbReference>
<protein>
    <recommendedName>
        <fullName evidence="12">Oleosin</fullName>
    </recommendedName>
</protein>
<keyword evidence="8 9" id="KW-0472">Membrane</keyword>
<feature type="transmembrane region" description="Helical" evidence="9">
    <location>
        <begin position="65"/>
        <end position="98"/>
    </location>
</feature>
<dbReference type="GO" id="GO:0012511">
    <property type="term" value="C:monolayer-surrounded lipid storage body"/>
    <property type="evidence" value="ECO:0007669"/>
    <property type="project" value="InterPro"/>
</dbReference>
<evidence type="ECO:0000313" key="11">
    <source>
        <dbReference type="EMBL" id="SPD33337.1"/>
    </source>
</evidence>
<dbReference type="GO" id="GO:0019915">
    <property type="term" value="P:lipid storage"/>
    <property type="evidence" value="ECO:0007669"/>
    <property type="project" value="TreeGrafter"/>
</dbReference>
<dbReference type="GO" id="GO:0048608">
    <property type="term" value="P:reproductive structure development"/>
    <property type="evidence" value="ECO:0007669"/>
    <property type="project" value="UniProtKB-ARBA"/>
</dbReference>
<dbReference type="EMBL" id="OIVN01006448">
    <property type="protein sequence ID" value="SPD33337.1"/>
    <property type="molecule type" value="Genomic_DNA"/>
</dbReference>
<name>A0A2N9J7G8_FAGSY</name>
<reference evidence="11" key="1">
    <citation type="submission" date="2018-02" db="EMBL/GenBank/DDBJ databases">
        <authorList>
            <person name="Cohen D.B."/>
            <person name="Kent A.D."/>
        </authorList>
    </citation>
    <scope>NUCLEOTIDE SEQUENCE</scope>
</reference>
<evidence type="ECO:0000256" key="3">
    <source>
        <dbReference type="ARBA" id="ARBA00004502"/>
    </source>
</evidence>
<keyword evidence="6 9" id="KW-0812">Transmembrane</keyword>
<comment type="similarity">
    <text evidence="4">Belongs to the oleosin family.</text>
</comment>
<evidence type="ECO:0000256" key="6">
    <source>
        <dbReference type="ARBA" id="ARBA00022692"/>
    </source>
</evidence>
<organism evidence="11">
    <name type="scientific">Fagus sylvatica</name>
    <name type="common">Beechnut</name>
    <dbReference type="NCBI Taxonomy" id="28930"/>
    <lineage>
        <taxon>Eukaryota</taxon>
        <taxon>Viridiplantae</taxon>
        <taxon>Streptophyta</taxon>
        <taxon>Embryophyta</taxon>
        <taxon>Tracheophyta</taxon>
        <taxon>Spermatophyta</taxon>
        <taxon>Magnoliopsida</taxon>
        <taxon>eudicotyledons</taxon>
        <taxon>Gunneridae</taxon>
        <taxon>Pentapetalae</taxon>
        <taxon>rosids</taxon>
        <taxon>fabids</taxon>
        <taxon>Fagales</taxon>
        <taxon>Fagaceae</taxon>
        <taxon>Fagus</taxon>
    </lineage>
</organism>
<evidence type="ECO:0000313" key="10">
    <source>
        <dbReference type="EMBL" id="SPC87995.1"/>
    </source>
</evidence>
<dbReference type="GO" id="GO:0016020">
    <property type="term" value="C:membrane"/>
    <property type="evidence" value="ECO:0007669"/>
    <property type="project" value="UniProtKB-SubCell"/>
</dbReference>
<evidence type="ECO:0000256" key="8">
    <source>
        <dbReference type="ARBA" id="ARBA00023136"/>
    </source>
</evidence>
<sequence length="141" mass="14908">MAENREVFISGPDDQQHVHGKSVLCASLVGIAIGGPLLGMMGLSFLVSVTLLIVSSPLLLLFSPILFFAGLVLVGAVASFSVAALMAMTGLSTLGWVVHQVRGGGRDMGFVEGLKEWAGYLQQDTSYDNRNRGWKEQGGGI</sequence>
<dbReference type="PANTHER" id="PTHR33203:SF37">
    <property type="entry name" value="GLYCINE-RICH PROTEIN _ OLEOSIN"/>
    <property type="match status" value="1"/>
</dbReference>
<dbReference type="InterPro" id="IPR000136">
    <property type="entry name" value="Oleosin"/>
</dbReference>
<evidence type="ECO:0000256" key="1">
    <source>
        <dbReference type="ARBA" id="ARBA00002582"/>
    </source>
</evidence>
<evidence type="ECO:0000256" key="7">
    <source>
        <dbReference type="ARBA" id="ARBA00022989"/>
    </source>
</evidence>
<comment type="subcellular location">
    <subcellularLocation>
        <location evidence="3">Lipid droplet</location>
    </subcellularLocation>
    <subcellularLocation>
        <location evidence="2">Membrane</location>
        <topology evidence="2">Multi-pass membrane protein</topology>
    </subcellularLocation>
</comment>
<comment type="function">
    <text evidence="1">May have a structural role to stabilize the lipid body during desiccation of the seed by preventing coalescence of the oil. Probably interacts with both lipid and phospholipid moieties of lipid bodies. May also provide recognition signals for specific lipase anchorage in lipolysis during seedling growth.</text>
</comment>
<dbReference type="AlphaFoldDB" id="A0A2N9J7G8"/>
<evidence type="ECO:0000256" key="2">
    <source>
        <dbReference type="ARBA" id="ARBA00004141"/>
    </source>
</evidence>
<feature type="transmembrane region" description="Helical" evidence="9">
    <location>
        <begin position="23"/>
        <end position="53"/>
    </location>
</feature>
<keyword evidence="7 9" id="KW-1133">Transmembrane helix</keyword>
<keyword evidence="5" id="KW-0551">Lipid droplet</keyword>
<dbReference type="EMBL" id="OIVN01000964">
    <property type="protein sequence ID" value="SPC87995.1"/>
    <property type="molecule type" value="Genomic_DNA"/>
</dbReference>
<evidence type="ECO:0000256" key="9">
    <source>
        <dbReference type="SAM" id="Phobius"/>
    </source>
</evidence>
<evidence type="ECO:0000256" key="5">
    <source>
        <dbReference type="ARBA" id="ARBA00022677"/>
    </source>
</evidence>
<evidence type="ECO:0008006" key="12">
    <source>
        <dbReference type="Google" id="ProtNLM"/>
    </source>
</evidence>
<accession>A0A2N9J7G8</accession>
<dbReference type="Pfam" id="PF01277">
    <property type="entry name" value="Oleosin"/>
    <property type="match status" value="1"/>
</dbReference>
<evidence type="ECO:0000256" key="4">
    <source>
        <dbReference type="ARBA" id="ARBA00010858"/>
    </source>
</evidence>